<protein>
    <submittedName>
        <fullName evidence="2">Uncharacterized protein</fullName>
    </submittedName>
</protein>
<sequence>MSALLLSLARENPWPALALASLNLVVALSLVGVGLVLGVTVSLLAWLHALVDREAVPAGPRTGRSAAR</sequence>
<evidence type="ECO:0000313" key="2">
    <source>
        <dbReference type="EMBL" id="QPF88640.1"/>
    </source>
</evidence>
<feature type="transmembrane region" description="Helical" evidence="1">
    <location>
        <begin position="28"/>
        <end position="51"/>
    </location>
</feature>
<proteinExistence type="predicted"/>
<dbReference type="Proteomes" id="UP000594621">
    <property type="component" value="Chromosome"/>
</dbReference>
<keyword evidence="3" id="KW-1185">Reference proteome</keyword>
<dbReference type="AlphaFoldDB" id="A0A7S9CZZ4"/>
<reference evidence="2 3" key="1">
    <citation type="submission" date="2020-09" db="EMBL/GenBank/DDBJ databases">
        <title>Complete genomes of bradyrhizobia occurring on native shrubby legumes in Australia.</title>
        <authorList>
            <person name="Lafay B."/>
        </authorList>
    </citation>
    <scope>NUCLEOTIDE SEQUENCE [LARGE SCALE GENOMIC DNA]</scope>
    <source>
        <strain evidence="2 3">BDV5040</strain>
    </source>
</reference>
<organism evidence="2 3">
    <name type="scientific">Bradyrhizobium commune</name>
    <dbReference type="NCBI Taxonomy" id="83627"/>
    <lineage>
        <taxon>Bacteria</taxon>
        <taxon>Pseudomonadati</taxon>
        <taxon>Pseudomonadota</taxon>
        <taxon>Alphaproteobacteria</taxon>
        <taxon>Hyphomicrobiales</taxon>
        <taxon>Nitrobacteraceae</taxon>
        <taxon>Bradyrhizobium</taxon>
    </lineage>
</organism>
<dbReference type="RefSeq" id="WP_195798193.1">
    <property type="nucleotide sequence ID" value="NZ_CP061379.1"/>
</dbReference>
<evidence type="ECO:0000313" key="3">
    <source>
        <dbReference type="Proteomes" id="UP000594621"/>
    </source>
</evidence>
<name>A0A7S9CZZ4_9BRAD</name>
<dbReference type="EMBL" id="CP061379">
    <property type="protein sequence ID" value="QPF88640.1"/>
    <property type="molecule type" value="Genomic_DNA"/>
</dbReference>
<gene>
    <name evidence="2" type="ORF">IC761_19085</name>
</gene>
<dbReference type="KEGG" id="bcou:IC761_19085"/>
<keyword evidence="1" id="KW-0812">Transmembrane</keyword>
<keyword evidence="1" id="KW-0472">Membrane</keyword>
<keyword evidence="1" id="KW-1133">Transmembrane helix</keyword>
<accession>A0A7S9CZZ4</accession>
<evidence type="ECO:0000256" key="1">
    <source>
        <dbReference type="SAM" id="Phobius"/>
    </source>
</evidence>